<dbReference type="GO" id="GO:0016740">
    <property type="term" value="F:transferase activity"/>
    <property type="evidence" value="ECO:0007669"/>
    <property type="project" value="TreeGrafter"/>
</dbReference>
<dbReference type="InterPro" id="IPR034422">
    <property type="entry name" value="HydE/PylB-like"/>
</dbReference>
<feature type="domain" description="Radical SAM core" evidence="5">
    <location>
        <begin position="88"/>
        <end position="292"/>
    </location>
</feature>
<dbReference type="SFLD" id="SFLDG01082">
    <property type="entry name" value="B12-binding_domain_containing"/>
    <property type="match status" value="1"/>
</dbReference>
<dbReference type="InterPro" id="IPR007197">
    <property type="entry name" value="rSAM"/>
</dbReference>
<keyword evidence="2" id="KW-0479">Metal-binding</keyword>
<gene>
    <name evidence="6" type="ORF">F1737_00625</name>
</gene>
<evidence type="ECO:0000313" key="7">
    <source>
        <dbReference type="Proteomes" id="UP001301797"/>
    </source>
</evidence>
<dbReference type="InterPro" id="IPR006638">
    <property type="entry name" value="Elp3/MiaA/NifB-like_rSAM"/>
</dbReference>
<dbReference type="GeneID" id="85228628"/>
<evidence type="ECO:0000259" key="5">
    <source>
        <dbReference type="PROSITE" id="PS51918"/>
    </source>
</evidence>
<evidence type="ECO:0000256" key="4">
    <source>
        <dbReference type="ARBA" id="ARBA00023014"/>
    </source>
</evidence>
<evidence type="ECO:0000313" key="6">
    <source>
        <dbReference type="EMBL" id="WOF15287.1"/>
    </source>
</evidence>
<keyword evidence="7" id="KW-1185">Reference proteome</keyword>
<dbReference type="AlphaFoldDB" id="A0AA97FB26"/>
<dbReference type="GO" id="GO:0051536">
    <property type="term" value="F:iron-sulfur cluster binding"/>
    <property type="evidence" value="ECO:0007669"/>
    <property type="project" value="UniProtKB-KW"/>
</dbReference>
<dbReference type="Gene3D" id="3.20.20.70">
    <property type="entry name" value="Aldolase class I"/>
    <property type="match status" value="1"/>
</dbReference>
<dbReference type="PANTHER" id="PTHR43726">
    <property type="entry name" value="3-METHYLORNITHINE SYNTHASE"/>
    <property type="match status" value="1"/>
</dbReference>
<name>A0AA97FB26_9EURY</name>
<evidence type="ECO:0000256" key="2">
    <source>
        <dbReference type="ARBA" id="ARBA00022723"/>
    </source>
</evidence>
<dbReference type="SFLD" id="SFLDS00029">
    <property type="entry name" value="Radical_SAM"/>
    <property type="match status" value="1"/>
</dbReference>
<dbReference type="GO" id="GO:0046872">
    <property type="term" value="F:metal ion binding"/>
    <property type="evidence" value="ECO:0007669"/>
    <property type="project" value="UniProtKB-KW"/>
</dbReference>
<dbReference type="PROSITE" id="PS51918">
    <property type="entry name" value="RADICAL_SAM"/>
    <property type="match status" value="1"/>
</dbReference>
<evidence type="ECO:0000256" key="1">
    <source>
        <dbReference type="ARBA" id="ARBA00022691"/>
    </source>
</evidence>
<dbReference type="RefSeq" id="WP_317136855.1">
    <property type="nucleotide sequence ID" value="NZ_CP043875.1"/>
</dbReference>
<dbReference type="InterPro" id="IPR058240">
    <property type="entry name" value="rSAM_sf"/>
</dbReference>
<protein>
    <submittedName>
        <fullName evidence="6">Radical SAM protein</fullName>
    </submittedName>
</protein>
<sequence>MKWKLFKASLLEIGSARITGEPADASEQSHAGPGAGEKGSVFFSAGGKRVRLSIDDNSPVEIHHFGDGRAELIFKDTKVSGVIEKTGFHCPRQAYITVSEGCIYNCRFCNVPSQPPRIKTPEEIVKMVAGVKDRIDCISITSGVIGNPKEDETRVLEVIKELRAFRLPIGVSIYPLLGTPKRLKDLGVLEIKFNLETATDELFTKMCPLLNRQEIMDALTASVSIFGKNRVFTNIILGLGETDDEMKQCIKELTQAGIIPVIRPLNPSGELSDLKRPSAKRILEISDFLEGELLKTGLSCREAKTMCTLCTGCDMVPGADS</sequence>
<dbReference type="PANTHER" id="PTHR43726:SF1">
    <property type="entry name" value="BIOTIN SYNTHASE"/>
    <property type="match status" value="1"/>
</dbReference>
<dbReference type="Pfam" id="PF04055">
    <property type="entry name" value="Radical_SAM"/>
    <property type="match status" value="1"/>
</dbReference>
<dbReference type="SUPFAM" id="SSF102114">
    <property type="entry name" value="Radical SAM enzymes"/>
    <property type="match status" value="1"/>
</dbReference>
<dbReference type="Proteomes" id="UP001301797">
    <property type="component" value="Chromosome"/>
</dbReference>
<reference evidence="6 7" key="1">
    <citation type="submission" date="2019-09" db="EMBL/GenBank/DDBJ databases">
        <title>The complete genome of Methanoplanus sp. FWC-SCC4.</title>
        <authorList>
            <person name="Chen S.-C."/>
            <person name="Zhou Y.-Z."/>
            <person name="Lai M.-C."/>
        </authorList>
    </citation>
    <scope>NUCLEOTIDE SEQUENCE [LARGE SCALE GENOMIC DNA]</scope>
    <source>
        <strain evidence="6 7">FWC-SCC4</strain>
    </source>
</reference>
<accession>A0AA97FB26</accession>
<dbReference type="SMART" id="SM00729">
    <property type="entry name" value="Elp3"/>
    <property type="match status" value="1"/>
</dbReference>
<dbReference type="EMBL" id="CP043875">
    <property type="protein sequence ID" value="WOF15287.1"/>
    <property type="molecule type" value="Genomic_DNA"/>
</dbReference>
<dbReference type="CDD" id="cd01335">
    <property type="entry name" value="Radical_SAM"/>
    <property type="match status" value="1"/>
</dbReference>
<proteinExistence type="predicted"/>
<organism evidence="6 7">
    <name type="scientific">Methanochimaera problematica</name>
    <dbReference type="NCBI Taxonomy" id="2609417"/>
    <lineage>
        <taxon>Archaea</taxon>
        <taxon>Methanobacteriati</taxon>
        <taxon>Methanobacteriota</taxon>
        <taxon>Stenosarchaea group</taxon>
        <taxon>Methanomicrobia</taxon>
        <taxon>Methanomicrobiales</taxon>
        <taxon>Methanomicrobiaceae</taxon>
        <taxon>Methanochimaera</taxon>
    </lineage>
</organism>
<keyword evidence="1" id="KW-0949">S-adenosyl-L-methionine</keyword>
<dbReference type="InterPro" id="IPR013785">
    <property type="entry name" value="Aldolase_TIM"/>
</dbReference>
<evidence type="ECO:0000256" key="3">
    <source>
        <dbReference type="ARBA" id="ARBA00023004"/>
    </source>
</evidence>
<keyword evidence="4" id="KW-0411">Iron-sulfur</keyword>
<keyword evidence="3" id="KW-0408">Iron</keyword>
<dbReference type="KEGG" id="mefw:F1737_00625"/>